<dbReference type="Proteomes" id="UP001652660">
    <property type="component" value="Chromosome 3c"/>
</dbReference>
<dbReference type="GeneID" id="140038051"/>
<dbReference type="RefSeq" id="XP_071939329.1">
    <property type="nucleotide sequence ID" value="XM_072083228.1"/>
</dbReference>
<feature type="compositionally biased region" description="Basic and acidic residues" evidence="1">
    <location>
        <begin position="343"/>
        <end position="359"/>
    </location>
</feature>
<gene>
    <name evidence="3" type="primary">LOC140038051</name>
</gene>
<evidence type="ECO:0000256" key="1">
    <source>
        <dbReference type="SAM" id="MobiDB-lite"/>
    </source>
</evidence>
<evidence type="ECO:0008006" key="4">
    <source>
        <dbReference type="Google" id="ProtNLM"/>
    </source>
</evidence>
<accession>A0ABM4X5N7</accession>
<reference evidence="3" key="1">
    <citation type="submission" date="2025-08" db="UniProtKB">
        <authorList>
            <consortium name="RefSeq"/>
        </authorList>
    </citation>
    <scope>IDENTIFICATION</scope>
    <source>
        <tissue evidence="3">Leaves</tissue>
    </source>
</reference>
<name>A0ABM4X5N7_COFAR</name>
<dbReference type="InterPro" id="IPR012340">
    <property type="entry name" value="NA-bd_OB-fold"/>
</dbReference>
<keyword evidence="2" id="KW-1185">Reference proteome</keyword>
<proteinExistence type="predicted"/>
<protein>
    <recommendedName>
        <fullName evidence="4">Replication factor A C-terminal domain-containing protein</fullName>
    </recommendedName>
</protein>
<organism evidence="2 3">
    <name type="scientific">Coffea arabica</name>
    <name type="common">Arabian coffee</name>
    <dbReference type="NCBI Taxonomy" id="13443"/>
    <lineage>
        <taxon>Eukaryota</taxon>
        <taxon>Viridiplantae</taxon>
        <taxon>Streptophyta</taxon>
        <taxon>Embryophyta</taxon>
        <taxon>Tracheophyta</taxon>
        <taxon>Spermatophyta</taxon>
        <taxon>Magnoliopsida</taxon>
        <taxon>eudicotyledons</taxon>
        <taxon>Gunneridae</taxon>
        <taxon>Pentapetalae</taxon>
        <taxon>asterids</taxon>
        <taxon>lamiids</taxon>
        <taxon>Gentianales</taxon>
        <taxon>Rubiaceae</taxon>
        <taxon>Ixoroideae</taxon>
        <taxon>Gardenieae complex</taxon>
        <taxon>Bertiereae - Coffeeae clade</taxon>
        <taxon>Coffeeae</taxon>
        <taxon>Coffea</taxon>
    </lineage>
</organism>
<evidence type="ECO:0000313" key="2">
    <source>
        <dbReference type="Proteomes" id="UP001652660"/>
    </source>
</evidence>
<feature type="region of interest" description="Disordered" evidence="1">
    <location>
        <begin position="325"/>
        <end position="359"/>
    </location>
</feature>
<dbReference type="Gene3D" id="2.40.50.140">
    <property type="entry name" value="Nucleic acid-binding proteins"/>
    <property type="match status" value="1"/>
</dbReference>
<sequence length="359" mass="41117">MWEPYIYYEGVELVNAIHTHPPILILRPRVTTYHGIDISTRPNSTIVLDPPLHQIASLKIWSQENISYIHRVINERLYEKDKQKTVAPANTEVRLIGQIVASSNPIKNFWIRGKIRIINCNQRFFSAICTSCNKITGAPMDMEFDCNFCGLRDIKPKPKARFQAHIYDDTGFIDATIEDLNAETLIDFTTTQIYEKHLQVYQLCYNYTNKYNFNQYCLPKSPTAIIFLQGELLPFSRINEKLQNQNFLCEMRSYLPSQKHLLPLFFLTTFIPEEPEQHPQTHQIAETQSLELVATPPSFLKDSTTENVASIEEVSPSLIPTSTLSVVSADQGSHKGPSSSVKRSLEEELTKTTKHPKLD</sequence>
<dbReference type="SUPFAM" id="SSF50249">
    <property type="entry name" value="Nucleic acid-binding proteins"/>
    <property type="match status" value="1"/>
</dbReference>
<feature type="compositionally biased region" description="Polar residues" evidence="1">
    <location>
        <begin position="325"/>
        <end position="342"/>
    </location>
</feature>
<evidence type="ECO:0000313" key="3">
    <source>
        <dbReference type="RefSeq" id="XP_071939329.1"/>
    </source>
</evidence>